<dbReference type="InterPro" id="IPR036365">
    <property type="entry name" value="PGBD-like_sf"/>
</dbReference>
<protein>
    <submittedName>
        <fullName evidence="3">DUF3380 domain-containing protein</fullName>
    </submittedName>
</protein>
<evidence type="ECO:0000313" key="3">
    <source>
        <dbReference type="EMBL" id="MBE8724591.1"/>
    </source>
</evidence>
<dbReference type="InterPro" id="IPR036366">
    <property type="entry name" value="PGBDSf"/>
</dbReference>
<dbReference type="Pfam" id="PF11860">
    <property type="entry name" value="Muramidase"/>
    <property type="match status" value="1"/>
</dbReference>
<sequence length="275" mass="31272">MRTIKLGVKSPEVYYLNELLSKLKYNVLVSDYFGTATDKAVKDFQLKNNLVVDGVVGLKSWSLLLEKSKNGFSVAAKLLSEQDLIDFAKQFNIELAVVKAVNEVESNGKGFLIDGRPKILFEGHIFWKELEKRSINPKTYVNSNTQDILFEKYTKKYYVGGTAEYTRLDKARNLAQDKRFVDAANSSASWGLFQIMGFNAVAIGYKTVEEFVEKMNLNEGEQLKAFGLFLQKNNLIPLLKNKNWASFALKYNGPAYKTNKYDEKLAKAYAKYAKQ</sequence>
<dbReference type="Proteomes" id="UP000640614">
    <property type="component" value="Unassembled WGS sequence"/>
</dbReference>
<dbReference type="Pfam" id="PF01471">
    <property type="entry name" value="PG_binding_1"/>
    <property type="match status" value="1"/>
</dbReference>
<gene>
    <name evidence="3" type="ORF">C4F50_06475</name>
</gene>
<name>A0ABR9TGV1_9FLAO</name>
<feature type="domain" description="N-acetylmuramidase" evidence="2">
    <location>
        <begin position="94"/>
        <end position="272"/>
    </location>
</feature>
<evidence type="ECO:0000259" key="1">
    <source>
        <dbReference type="Pfam" id="PF01471"/>
    </source>
</evidence>
<comment type="caution">
    <text evidence="3">The sequence shown here is derived from an EMBL/GenBank/DDBJ whole genome shotgun (WGS) entry which is preliminary data.</text>
</comment>
<keyword evidence="4" id="KW-1185">Reference proteome</keyword>
<dbReference type="InterPro" id="IPR002477">
    <property type="entry name" value="Peptidoglycan-bd-like"/>
</dbReference>
<organism evidence="3 4">
    <name type="scientific">Flavobacterium hungaricum</name>
    <dbReference type="NCBI Taxonomy" id="2082725"/>
    <lineage>
        <taxon>Bacteria</taxon>
        <taxon>Pseudomonadati</taxon>
        <taxon>Bacteroidota</taxon>
        <taxon>Flavobacteriia</taxon>
        <taxon>Flavobacteriales</taxon>
        <taxon>Flavobacteriaceae</taxon>
        <taxon>Flavobacterium</taxon>
    </lineage>
</organism>
<dbReference type="InterPro" id="IPR024408">
    <property type="entry name" value="Muramidase"/>
</dbReference>
<accession>A0ABR9TGV1</accession>
<dbReference type="Gene3D" id="1.10.101.10">
    <property type="entry name" value="PGBD-like superfamily/PGBD"/>
    <property type="match status" value="1"/>
</dbReference>
<dbReference type="EMBL" id="PRDM01000001">
    <property type="protein sequence ID" value="MBE8724591.1"/>
    <property type="molecule type" value="Genomic_DNA"/>
</dbReference>
<reference evidence="3 4" key="1">
    <citation type="submission" date="2018-07" db="EMBL/GenBank/DDBJ databases">
        <title>Genome assembly of strain KB82.</title>
        <authorList>
            <person name="Kukolya J."/>
            <person name="Horvath B."/>
            <person name="Nagy I."/>
            <person name="Toth A."/>
        </authorList>
    </citation>
    <scope>NUCLEOTIDE SEQUENCE [LARGE SCALE GENOMIC DNA]</scope>
    <source>
        <strain evidence="3 4">Kb82</strain>
    </source>
</reference>
<dbReference type="SUPFAM" id="SSF47090">
    <property type="entry name" value="PGBD-like"/>
    <property type="match status" value="1"/>
</dbReference>
<dbReference type="RefSeq" id="WP_193845571.1">
    <property type="nucleotide sequence ID" value="NZ_PRDM01000001.1"/>
</dbReference>
<evidence type="ECO:0000259" key="2">
    <source>
        <dbReference type="Pfam" id="PF11860"/>
    </source>
</evidence>
<evidence type="ECO:0000313" key="4">
    <source>
        <dbReference type="Proteomes" id="UP000640614"/>
    </source>
</evidence>
<proteinExistence type="predicted"/>
<feature type="domain" description="Peptidoglycan binding-like" evidence="1">
    <location>
        <begin position="10"/>
        <end position="62"/>
    </location>
</feature>